<keyword evidence="16" id="KW-1185">Reference proteome</keyword>
<dbReference type="Gene3D" id="1.20.120.620">
    <property type="entry name" value="Backbone structure of the membrane domain of e. Coli histidine kinase receptor kdpd"/>
    <property type="match status" value="1"/>
</dbReference>
<feature type="domain" description="Histidine kinase" evidence="14">
    <location>
        <begin position="662"/>
        <end position="880"/>
    </location>
</feature>
<dbReference type="InterPro" id="IPR003594">
    <property type="entry name" value="HATPase_dom"/>
</dbReference>
<dbReference type="InterPro" id="IPR052023">
    <property type="entry name" value="Histidine_kinase_KdpD"/>
</dbReference>
<gene>
    <name evidence="15" type="ORF">I6N96_07400</name>
</gene>
<dbReference type="InterPro" id="IPR036097">
    <property type="entry name" value="HisK_dim/P_sf"/>
</dbReference>
<dbReference type="EC" id="2.7.13.3" evidence="3"/>
<dbReference type="Pfam" id="PF02702">
    <property type="entry name" value="KdpD"/>
    <property type="match status" value="1"/>
</dbReference>
<evidence type="ECO:0000313" key="15">
    <source>
        <dbReference type="EMBL" id="MBP1046104.1"/>
    </source>
</evidence>
<evidence type="ECO:0000256" key="4">
    <source>
        <dbReference type="ARBA" id="ARBA00022553"/>
    </source>
</evidence>
<feature type="transmembrane region" description="Helical" evidence="13">
    <location>
        <begin position="390"/>
        <end position="407"/>
    </location>
</feature>
<dbReference type="CDD" id="cd00075">
    <property type="entry name" value="HATPase"/>
    <property type="match status" value="1"/>
</dbReference>
<dbReference type="SUPFAM" id="SSF47384">
    <property type="entry name" value="Homodimeric domain of signal transducing histidine kinase"/>
    <property type="match status" value="1"/>
</dbReference>
<dbReference type="Gene3D" id="1.10.287.130">
    <property type="match status" value="1"/>
</dbReference>
<evidence type="ECO:0000256" key="10">
    <source>
        <dbReference type="ARBA" id="ARBA00022989"/>
    </source>
</evidence>
<organism evidence="15 16">
    <name type="scientific">Enterococcus larvae</name>
    <dbReference type="NCBI Taxonomy" id="2794352"/>
    <lineage>
        <taxon>Bacteria</taxon>
        <taxon>Bacillati</taxon>
        <taxon>Bacillota</taxon>
        <taxon>Bacilli</taxon>
        <taxon>Lactobacillales</taxon>
        <taxon>Enterococcaceae</taxon>
        <taxon>Enterococcus</taxon>
    </lineage>
</organism>
<dbReference type="Gene3D" id="3.40.50.300">
    <property type="entry name" value="P-loop containing nucleotide triphosphate hydrolases"/>
    <property type="match status" value="1"/>
</dbReference>
<dbReference type="PRINTS" id="PR00344">
    <property type="entry name" value="BCTRLSENSOR"/>
</dbReference>
<dbReference type="SMART" id="SM00388">
    <property type="entry name" value="HisKA"/>
    <property type="match status" value="1"/>
</dbReference>
<evidence type="ECO:0000256" key="11">
    <source>
        <dbReference type="ARBA" id="ARBA00023012"/>
    </source>
</evidence>
<keyword evidence="7" id="KW-0547">Nucleotide-binding</keyword>
<evidence type="ECO:0000256" key="9">
    <source>
        <dbReference type="ARBA" id="ARBA00022840"/>
    </source>
</evidence>
<dbReference type="InterPro" id="IPR004358">
    <property type="entry name" value="Sig_transdc_His_kin-like_C"/>
</dbReference>
<dbReference type="InterPro" id="IPR003661">
    <property type="entry name" value="HisK_dim/P_dom"/>
</dbReference>
<protein>
    <recommendedName>
        <fullName evidence="3">histidine kinase</fullName>
        <ecNumber evidence="3">2.7.13.3</ecNumber>
    </recommendedName>
</protein>
<dbReference type="InterPro" id="IPR003852">
    <property type="entry name" value="Sig_transdc_His_kinase_KdpD_N"/>
</dbReference>
<dbReference type="Pfam" id="PF02518">
    <property type="entry name" value="HATPase_c"/>
    <property type="match status" value="1"/>
</dbReference>
<sequence length="891" mass="101490">MEDERLDPEQLLSAFEKENSEIGKLRIFFGYAAGVGKTYRMLQEAREQLEAGKDVKIGYLEPHDRPETIKLSEGIPVIPTVKSIYKGLALEELAVDAILTEHPDIVLVDELAHTNSPDSRNRKRYQDVEELLNAGIDVYTTMNVQHLESLNDIVEEITGIIVKETVPDTLLKNASWKAIDIEPAELVQRLEEGKIYSDKNSRRALQNFFTDEKLSFLRGLAIQRTSDHINQWSYSKNRKVKIQTKLLTIIDEEYPKMSERCIRWTSRLAQGLNAEWIVLKLNSDSEDNDTSSDDILELAEKLGAETVSLESENFIDTVVEYVKLLSITDIVMGKNLQKNWLSKLLVEDTEDVLLKKLPFVEIHLIPYKEKRKEPPFKSIQEYFQSRTKDFIFSISAVVAATIITEFMQYLHFGDQNLMLIYILFVVIVARSTTGYLWSSLTAVFSVLSFNWFFVEPLYSLTVYKQGYPLTLVIMLIVSLLISNLVVQIRRKARVSMEKEQQFEILYELNKRYVSAVKVDDLYQSTASYLSALLNREVLVYDSTGKLNSFSSPEKSKKLLGTKEENGVAYWSGRNQKEAGFGTDTLAGAKGFYLPVVFEKRTKAVLGLERSTQKTVDNNQLNYLRLIAAQLATAVEQMELKEERQRILVDTEKERVRGNLLRAVSHDIRTPLTGISGLIETIINDEVSGTMDTEVRVKLLKDIQDESKWLIQMVENLLSITRISSDTTAINKTEEPIEEIISSTIHRVRKVYPNVRLKAELPDELIFLSVDPILIEQALFNLIDNAVRHGKAEEPIFIAVEDQDKQVVFSVEDRGIGMSEEQFDRILSNLTTDKEKPIDSKNGLGIGLTIVKTIIKAHQGTFSVENNKQATKFIFTIPKQRGSRHGIEYSGD</sequence>
<keyword evidence="10 13" id="KW-1133">Transmembrane helix</keyword>
<dbReference type="InterPro" id="IPR038318">
    <property type="entry name" value="KdpD_sf"/>
</dbReference>
<feature type="transmembrane region" description="Helical" evidence="13">
    <location>
        <begin position="419"/>
        <end position="447"/>
    </location>
</feature>
<evidence type="ECO:0000256" key="8">
    <source>
        <dbReference type="ARBA" id="ARBA00022777"/>
    </source>
</evidence>
<evidence type="ECO:0000256" key="6">
    <source>
        <dbReference type="ARBA" id="ARBA00022692"/>
    </source>
</evidence>
<dbReference type="PROSITE" id="PS50109">
    <property type="entry name" value="HIS_KIN"/>
    <property type="match status" value="1"/>
</dbReference>
<dbReference type="EMBL" id="JAEDXU010000003">
    <property type="protein sequence ID" value="MBP1046104.1"/>
    <property type="molecule type" value="Genomic_DNA"/>
</dbReference>
<keyword evidence="9" id="KW-0067">ATP-binding</keyword>
<feature type="transmembrane region" description="Helical" evidence="13">
    <location>
        <begin position="467"/>
        <end position="486"/>
    </location>
</feature>
<keyword evidence="5" id="KW-0808">Transferase</keyword>
<evidence type="ECO:0000256" key="12">
    <source>
        <dbReference type="ARBA" id="ARBA00023136"/>
    </source>
</evidence>
<keyword evidence="11" id="KW-0902">Two-component regulatory system</keyword>
<evidence type="ECO:0000256" key="3">
    <source>
        <dbReference type="ARBA" id="ARBA00012438"/>
    </source>
</evidence>
<accession>A0ABS4CJX5</accession>
<dbReference type="Gene3D" id="3.30.450.40">
    <property type="match status" value="1"/>
</dbReference>
<dbReference type="InterPro" id="IPR036890">
    <property type="entry name" value="HATPase_C_sf"/>
</dbReference>
<dbReference type="InterPro" id="IPR025201">
    <property type="entry name" value="KdpD_TM"/>
</dbReference>
<comment type="subcellular location">
    <subcellularLocation>
        <location evidence="2">Membrane</location>
        <topology evidence="2">Multi-pass membrane protein</topology>
    </subcellularLocation>
</comment>
<evidence type="ECO:0000256" key="2">
    <source>
        <dbReference type="ARBA" id="ARBA00004141"/>
    </source>
</evidence>
<evidence type="ECO:0000259" key="14">
    <source>
        <dbReference type="PROSITE" id="PS50109"/>
    </source>
</evidence>
<evidence type="ECO:0000256" key="5">
    <source>
        <dbReference type="ARBA" id="ARBA00022679"/>
    </source>
</evidence>
<evidence type="ECO:0000256" key="13">
    <source>
        <dbReference type="SAM" id="Phobius"/>
    </source>
</evidence>
<keyword evidence="6 13" id="KW-0812">Transmembrane</keyword>
<dbReference type="SMART" id="SM00387">
    <property type="entry name" value="HATPase_c"/>
    <property type="match status" value="1"/>
</dbReference>
<evidence type="ECO:0000256" key="1">
    <source>
        <dbReference type="ARBA" id="ARBA00000085"/>
    </source>
</evidence>
<dbReference type="Gene3D" id="3.30.565.10">
    <property type="entry name" value="Histidine kinase-like ATPase, C-terminal domain"/>
    <property type="match status" value="1"/>
</dbReference>
<dbReference type="SUPFAM" id="SSF55781">
    <property type="entry name" value="GAF domain-like"/>
    <property type="match status" value="1"/>
</dbReference>
<dbReference type="Pfam" id="PF13493">
    <property type="entry name" value="DUF4118"/>
    <property type="match status" value="1"/>
</dbReference>
<dbReference type="PANTHER" id="PTHR45569:SF1">
    <property type="entry name" value="SENSOR PROTEIN KDPD"/>
    <property type="match status" value="1"/>
</dbReference>
<name>A0ABS4CJX5_9ENTE</name>
<dbReference type="PANTHER" id="PTHR45569">
    <property type="entry name" value="SENSOR PROTEIN KDPD"/>
    <property type="match status" value="1"/>
</dbReference>
<evidence type="ECO:0000256" key="7">
    <source>
        <dbReference type="ARBA" id="ARBA00022741"/>
    </source>
</evidence>
<dbReference type="InterPro" id="IPR005467">
    <property type="entry name" value="His_kinase_dom"/>
</dbReference>
<dbReference type="RefSeq" id="WP_209556927.1">
    <property type="nucleotide sequence ID" value="NZ_JAEDXU010000003.1"/>
</dbReference>
<dbReference type="InterPro" id="IPR027417">
    <property type="entry name" value="P-loop_NTPase"/>
</dbReference>
<comment type="catalytic activity">
    <reaction evidence="1">
        <text>ATP + protein L-histidine = ADP + protein N-phospho-L-histidine.</text>
        <dbReference type="EC" id="2.7.13.3"/>
    </reaction>
</comment>
<evidence type="ECO:0000313" key="16">
    <source>
        <dbReference type="Proteomes" id="UP000673375"/>
    </source>
</evidence>
<dbReference type="SUPFAM" id="SSF55874">
    <property type="entry name" value="ATPase domain of HSP90 chaperone/DNA topoisomerase II/histidine kinase"/>
    <property type="match status" value="1"/>
</dbReference>
<comment type="caution">
    <text evidence="15">The sequence shown here is derived from an EMBL/GenBank/DDBJ whole genome shotgun (WGS) entry which is preliminary data.</text>
</comment>
<reference evidence="15 16" key="1">
    <citation type="submission" date="2020-12" db="EMBL/GenBank/DDBJ databases">
        <title>Vagococcus allomyrinae sp. nov. and Enterococcus lavae sp. nov., isolated from the larvae of Allomyrina dichotoma.</title>
        <authorList>
            <person name="Lee S.D."/>
        </authorList>
    </citation>
    <scope>NUCLEOTIDE SEQUENCE [LARGE SCALE GENOMIC DNA]</scope>
    <source>
        <strain evidence="15 16">BWM-S5</strain>
    </source>
</reference>
<dbReference type="SUPFAM" id="SSF52540">
    <property type="entry name" value="P-loop containing nucleoside triphosphate hydrolases"/>
    <property type="match status" value="1"/>
</dbReference>
<keyword evidence="8 15" id="KW-0418">Kinase</keyword>
<dbReference type="InterPro" id="IPR029016">
    <property type="entry name" value="GAF-like_dom_sf"/>
</dbReference>
<proteinExistence type="predicted"/>
<dbReference type="Proteomes" id="UP000673375">
    <property type="component" value="Unassembled WGS sequence"/>
</dbReference>
<dbReference type="CDD" id="cd00082">
    <property type="entry name" value="HisKA"/>
    <property type="match status" value="1"/>
</dbReference>
<dbReference type="Pfam" id="PF00512">
    <property type="entry name" value="HisKA"/>
    <property type="match status" value="1"/>
</dbReference>
<keyword evidence="4" id="KW-0597">Phosphoprotein</keyword>
<dbReference type="GO" id="GO:0016301">
    <property type="term" value="F:kinase activity"/>
    <property type="evidence" value="ECO:0007669"/>
    <property type="project" value="UniProtKB-KW"/>
</dbReference>
<keyword evidence="12 13" id="KW-0472">Membrane</keyword>